<dbReference type="CDD" id="cd00429">
    <property type="entry name" value="RPE"/>
    <property type="match status" value="1"/>
</dbReference>
<dbReference type="Gene3D" id="3.20.20.70">
    <property type="entry name" value="Aldolase class I"/>
    <property type="match status" value="1"/>
</dbReference>
<dbReference type="Pfam" id="PF00834">
    <property type="entry name" value="Ribul_P_3_epim"/>
    <property type="match status" value="1"/>
</dbReference>
<keyword evidence="8" id="KW-0479">Metal-binding</keyword>
<dbReference type="InterPro" id="IPR013785">
    <property type="entry name" value="Aldolase_TIM"/>
</dbReference>
<dbReference type="InterPro" id="IPR011060">
    <property type="entry name" value="RibuloseP-bd_barrel"/>
</dbReference>
<evidence type="ECO:0000256" key="1">
    <source>
        <dbReference type="ARBA" id="ARBA00001782"/>
    </source>
</evidence>
<comment type="cofactor">
    <cofactor evidence="5">
        <name>Fe(2+)</name>
        <dbReference type="ChEBI" id="CHEBI:29033"/>
    </cofactor>
</comment>
<organism evidence="10">
    <name type="scientific">freshwater metagenome</name>
    <dbReference type="NCBI Taxonomy" id="449393"/>
    <lineage>
        <taxon>unclassified sequences</taxon>
        <taxon>metagenomes</taxon>
        <taxon>ecological metagenomes</taxon>
    </lineage>
</organism>
<dbReference type="GO" id="GO:0005975">
    <property type="term" value="P:carbohydrate metabolic process"/>
    <property type="evidence" value="ECO:0007669"/>
    <property type="project" value="InterPro"/>
</dbReference>
<sequence>MEVKIAASILNADANKLEEEIKSVSASADWIHVDIMDNHFVPNLSFGLNVLHSLSKKRVRPLDAHLMIENPDKWAPQYVEAGADSVTFHYEAAKDSARLIKELHAMKSRVGLAIKPKTPLSDVKEFLNDIDVLLVMTVEPGFGGQSFMNDILDKVRQARSIINSEKLKLWVQVDGGIGYKTIEDSARAGADFLVVGSAAFSAADPSFAMKELRELAMKGAKS</sequence>
<dbReference type="GO" id="GO:0006098">
    <property type="term" value="P:pentose-phosphate shunt"/>
    <property type="evidence" value="ECO:0007669"/>
    <property type="project" value="InterPro"/>
</dbReference>
<comment type="cofactor">
    <cofactor evidence="3">
        <name>Co(2+)</name>
        <dbReference type="ChEBI" id="CHEBI:48828"/>
    </cofactor>
</comment>
<dbReference type="NCBIfam" id="NF004076">
    <property type="entry name" value="PRK05581.1-4"/>
    <property type="match status" value="1"/>
</dbReference>
<dbReference type="GO" id="GO:0046872">
    <property type="term" value="F:metal ion binding"/>
    <property type="evidence" value="ECO:0007669"/>
    <property type="project" value="UniProtKB-KW"/>
</dbReference>
<comment type="catalytic activity">
    <reaction evidence="1">
        <text>D-ribulose 5-phosphate = D-xylulose 5-phosphate</text>
        <dbReference type="Rhea" id="RHEA:13677"/>
        <dbReference type="ChEBI" id="CHEBI:57737"/>
        <dbReference type="ChEBI" id="CHEBI:58121"/>
        <dbReference type="EC" id="5.1.3.1"/>
    </reaction>
</comment>
<dbReference type="InterPro" id="IPR026019">
    <property type="entry name" value="Ribul_P_3_epim"/>
</dbReference>
<comment type="caution">
    <text evidence="10">The sequence shown here is derived from an EMBL/GenBank/DDBJ whole genome shotgun (WGS) entry which is preliminary data.</text>
</comment>
<evidence type="ECO:0000256" key="4">
    <source>
        <dbReference type="ARBA" id="ARBA00001947"/>
    </source>
</evidence>
<keyword evidence="9" id="KW-0413">Isomerase</keyword>
<dbReference type="NCBIfam" id="TIGR01163">
    <property type="entry name" value="rpe"/>
    <property type="match status" value="1"/>
</dbReference>
<evidence type="ECO:0000256" key="6">
    <source>
        <dbReference type="ARBA" id="ARBA00009541"/>
    </source>
</evidence>
<dbReference type="InterPro" id="IPR000056">
    <property type="entry name" value="Ribul_P_3_epim-like"/>
</dbReference>
<evidence type="ECO:0000256" key="2">
    <source>
        <dbReference type="ARBA" id="ARBA00001936"/>
    </source>
</evidence>
<dbReference type="HAMAP" id="MF_02227">
    <property type="entry name" value="RPE"/>
    <property type="match status" value="1"/>
</dbReference>
<dbReference type="GO" id="GO:0005737">
    <property type="term" value="C:cytoplasm"/>
    <property type="evidence" value="ECO:0007669"/>
    <property type="project" value="UniProtKB-ARBA"/>
</dbReference>
<dbReference type="FunFam" id="3.20.20.70:FF:000004">
    <property type="entry name" value="Ribulose-phosphate 3-epimerase"/>
    <property type="match status" value="1"/>
</dbReference>
<dbReference type="EMBL" id="JNSL01000227">
    <property type="protein sequence ID" value="KGA11891.1"/>
    <property type="molecule type" value="Genomic_DNA"/>
</dbReference>
<evidence type="ECO:0000256" key="7">
    <source>
        <dbReference type="ARBA" id="ARBA00013188"/>
    </source>
</evidence>
<dbReference type="PANTHER" id="PTHR11749">
    <property type="entry name" value="RIBULOSE-5-PHOSPHATE-3-EPIMERASE"/>
    <property type="match status" value="1"/>
</dbReference>
<proteinExistence type="inferred from homology"/>
<dbReference type="PIRSF" id="PIRSF001461">
    <property type="entry name" value="RPE"/>
    <property type="match status" value="1"/>
</dbReference>
<comment type="cofactor">
    <cofactor evidence="4">
        <name>Zn(2+)</name>
        <dbReference type="ChEBI" id="CHEBI:29105"/>
    </cofactor>
</comment>
<evidence type="ECO:0000256" key="3">
    <source>
        <dbReference type="ARBA" id="ARBA00001941"/>
    </source>
</evidence>
<evidence type="ECO:0000256" key="5">
    <source>
        <dbReference type="ARBA" id="ARBA00001954"/>
    </source>
</evidence>
<evidence type="ECO:0000256" key="9">
    <source>
        <dbReference type="ARBA" id="ARBA00023235"/>
    </source>
</evidence>
<gene>
    <name evidence="10" type="ORF">GM51_22095</name>
</gene>
<accession>A0A094QC96</accession>
<comment type="similarity">
    <text evidence="6">Belongs to the ribulose-phosphate 3-epimerase family.</text>
</comment>
<dbReference type="PROSITE" id="PS01086">
    <property type="entry name" value="RIBUL_P_3_EPIMER_2"/>
    <property type="match status" value="1"/>
</dbReference>
<dbReference type="AlphaFoldDB" id="A0A094QC96"/>
<evidence type="ECO:0000256" key="8">
    <source>
        <dbReference type="ARBA" id="ARBA00022723"/>
    </source>
</evidence>
<dbReference type="PROSITE" id="PS01085">
    <property type="entry name" value="RIBUL_P_3_EPIMER_1"/>
    <property type="match status" value="1"/>
</dbReference>
<dbReference type="GO" id="GO:0004750">
    <property type="term" value="F:D-ribulose-phosphate 3-epimerase activity"/>
    <property type="evidence" value="ECO:0007669"/>
    <property type="project" value="UniProtKB-EC"/>
</dbReference>
<reference evidence="10" key="1">
    <citation type="submission" date="2014-06" db="EMBL/GenBank/DDBJ databases">
        <title>Key roles for freshwater Actinobacteria revealed by deep metagenomic sequencing.</title>
        <authorList>
            <person name="Ghai R."/>
            <person name="Mizuno C.M."/>
            <person name="Picazo A."/>
            <person name="Camacho A."/>
            <person name="Rodriguez-Valera F."/>
        </authorList>
    </citation>
    <scope>NUCLEOTIDE SEQUENCE</scope>
</reference>
<protein>
    <recommendedName>
        <fullName evidence="7">ribulose-phosphate 3-epimerase</fullName>
        <ecNumber evidence="7">5.1.3.1</ecNumber>
    </recommendedName>
</protein>
<evidence type="ECO:0000313" key="10">
    <source>
        <dbReference type="EMBL" id="KGA11891.1"/>
    </source>
</evidence>
<dbReference type="EC" id="5.1.3.1" evidence="7"/>
<name>A0A094QC96_9ZZZZ</name>
<dbReference type="SUPFAM" id="SSF51366">
    <property type="entry name" value="Ribulose-phoshate binding barrel"/>
    <property type="match status" value="1"/>
</dbReference>
<comment type="cofactor">
    <cofactor evidence="2">
        <name>Mn(2+)</name>
        <dbReference type="ChEBI" id="CHEBI:29035"/>
    </cofactor>
</comment>